<comment type="caution">
    <text evidence="1">The sequence shown here is derived from an EMBL/GenBank/DDBJ whole genome shotgun (WGS) entry which is preliminary data.</text>
</comment>
<dbReference type="EMBL" id="JAAEHK010000018">
    <property type="protein sequence ID" value="NDL71471.1"/>
    <property type="molecule type" value="Genomic_DNA"/>
</dbReference>
<evidence type="ECO:0000313" key="2">
    <source>
        <dbReference type="Proteomes" id="UP000480312"/>
    </source>
</evidence>
<name>A0A7C9NXS4_9GAMM</name>
<dbReference type="Pfam" id="PF09604">
    <property type="entry name" value="Potass_KdpF"/>
    <property type="match status" value="1"/>
</dbReference>
<organism evidence="1 2">
    <name type="scientific">Vreelandella alkaliphila</name>
    <dbReference type="NCBI Taxonomy" id="272774"/>
    <lineage>
        <taxon>Bacteria</taxon>
        <taxon>Pseudomonadati</taxon>
        <taxon>Pseudomonadota</taxon>
        <taxon>Gammaproteobacteria</taxon>
        <taxon>Oceanospirillales</taxon>
        <taxon>Halomonadaceae</taxon>
        <taxon>Vreelandella</taxon>
    </lineage>
</organism>
<dbReference type="GO" id="GO:0005886">
    <property type="term" value="C:plasma membrane"/>
    <property type="evidence" value="ECO:0007669"/>
    <property type="project" value="InterPro"/>
</dbReference>
<dbReference type="InterPro" id="IPR011726">
    <property type="entry name" value="KdpF"/>
</dbReference>
<dbReference type="Proteomes" id="UP000480312">
    <property type="component" value="Unassembled WGS sequence"/>
</dbReference>
<protein>
    <submittedName>
        <fullName evidence="1">Potassium-transporting ATPase subunit F</fullName>
    </submittedName>
</protein>
<proteinExistence type="predicted"/>
<sequence length="34" mass="3681">MPIKGGTSMNFALLIIATGTAAYLFYALVCPERF</sequence>
<reference evidence="1 2" key="1">
    <citation type="submission" date="2020-01" db="EMBL/GenBank/DDBJ databases">
        <title>Whole genome sequencing of Halomonas alkaliphila strain LS44.</title>
        <authorList>
            <person name="Kumar S."/>
            <person name="Paul D."/>
            <person name="Shouche Y."/>
            <person name="Suryavanshi M.V."/>
        </authorList>
    </citation>
    <scope>NUCLEOTIDE SEQUENCE [LARGE SCALE GENOMIC DNA]</scope>
    <source>
        <strain evidence="1 2">LS44</strain>
    </source>
</reference>
<dbReference type="OrthoDB" id="9914677at2"/>
<accession>A0A7C9NXS4</accession>
<dbReference type="AlphaFoldDB" id="A0A7C9NXS4"/>
<dbReference type="GO" id="GO:0008556">
    <property type="term" value="F:P-type potassium transmembrane transporter activity"/>
    <property type="evidence" value="ECO:0007669"/>
    <property type="project" value="InterPro"/>
</dbReference>
<evidence type="ECO:0000313" key="1">
    <source>
        <dbReference type="EMBL" id="NDL71471.1"/>
    </source>
</evidence>
<gene>
    <name evidence="1" type="ORF">GPL32_13255</name>
</gene>